<comment type="subcellular location">
    <subcellularLocation>
        <location evidence="1">Cell outer membrane</location>
    </subcellularLocation>
</comment>
<dbReference type="EMBL" id="QPIW01000010">
    <property type="protein sequence ID" value="RDB05256.1"/>
    <property type="molecule type" value="Genomic_DNA"/>
</dbReference>
<evidence type="ECO:0000256" key="3">
    <source>
        <dbReference type="ARBA" id="ARBA00022448"/>
    </source>
</evidence>
<accession>A0A369IF50</accession>
<evidence type="ECO:0000256" key="9">
    <source>
        <dbReference type="SAM" id="SignalP"/>
    </source>
</evidence>
<comment type="similarity">
    <text evidence="2">Belongs to the outer membrane factor (OMF) (TC 1.B.17) family.</text>
</comment>
<evidence type="ECO:0000256" key="1">
    <source>
        <dbReference type="ARBA" id="ARBA00004442"/>
    </source>
</evidence>
<dbReference type="PANTHER" id="PTHR30026:SF20">
    <property type="entry name" value="OUTER MEMBRANE PROTEIN TOLC"/>
    <property type="match status" value="1"/>
</dbReference>
<keyword evidence="3" id="KW-0813">Transport</keyword>
<dbReference type="GO" id="GO:1990281">
    <property type="term" value="C:efflux pump complex"/>
    <property type="evidence" value="ECO:0007669"/>
    <property type="project" value="TreeGrafter"/>
</dbReference>
<evidence type="ECO:0000313" key="10">
    <source>
        <dbReference type="EMBL" id="RDB05256.1"/>
    </source>
</evidence>
<organism evidence="10 11">
    <name type="scientific">Runella aurantiaca</name>
    <dbReference type="NCBI Taxonomy" id="2282308"/>
    <lineage>
        <taxon>Bacteria</taxon>
        <taxon>Pseudomonadati</taxon>
        <taxon>Bacteroidota</taxon>
        <taxon>Cytophagia</taxon>
        <taxon>Cytophagales</taxon>
        <taxon>Spirosomataceae</taxon>
        <taxon>Runella</taxon>
    </lineage>
</organism>
<keyword evidence="11" id="KW-1185">Reference proteome</keyword>
<comment type="caution">
    <text evidence="10">The sequence shown here is derived from an EMBL/GenBank/DDBJ whole genome shotgun (WGS) entry which is preliminary data.</text>
</comment>
<protein>
    <submittedName>
        <fullName evidence="10">TolC family protein</fullName>
    </submittedName>
</protein>
<dbReference type="GO" id="GO:0015288">
    <property type="term" value="F:porin activity"/>
    <property type="evidence" value="ECO:0007669"/>
    <property type="project" value="TreeGrafter"/>
</dbReference>
<evidence type="ECO:0000256" key="7">
    <source>
        <dbReference type="ARBA" id="ARBA00023237"/>
    </source>
</evidence>
<keyword evidence="5" id="KW-0812">Transmembrane</keyword>
<name>A0A369IF50_9BACT</name>
<dbReference type="InterPro" id="IPR003423">
    <property type="entry name" value="OMP_efflux"/>
</dbReference>
<keyword evidence="6" id="KW-0472">Membrane</keyword>
<dbReference type="Gene3D" id="1.20.1600.10">
    <property type="entry name" value="Outer membrane efflux proteins (OEP)"/>
    <property type="match status" value="1"/>
</dbReference>
<evidence type="ECO:0000256" key="5">
    <source>
        <dbReference type="ARBA" id="ARBA00022692"/>
    </source>
</evidence>
<dbReference type="RefSeq" id="WP_114461642.1">
    <property type="nucleotide sequence ID" value="NZ_QPIW01000010.1"/>
</dbReference>
<reference evidence="10 11" key="1">
    <citation type="submission" date="2018-07" db="EMBL/GenBank/DDBJ databases">
        <title>Genome analysis of Runella aurantiaca.</title>
        <authorList>
            <person name="Yang X."/>
        </authorList>
    </citation>
    <scope>NUCLEOTIDE SEQUENCE [LARGE SCALE GENOMIC DNA]</scope>
    <source>
        <strain evidence="10 11">YX9</strain>
    </source>
</reference>
<dbReference type="PANTHER" id="PTHR30026">
    <property type="entry name" value="OUTER MEMBRANE PROTEIN TOLC"/>
    <property type="match status" value="1"/>
</dbReference>
<feature type="coiled-coil region" evidence="8">
    <location>
        <begin position="358"/>
        <end position="392"/>
    </location>
</feature>
<dbReference type="GO" id="GO:0009279">
    <property type="term" value="C:cell outer membrane"/>
    <property type="evidence" value="ECO:0007669"/>
    <property type="project" value="UniProtKB-SubCell"/>
</dbReference>
<dbReference type="AlphaFoldDB" id="A0A369IF50"/>
<dbReference type="GO" id="GO:0015562">
    <property type="term" value="F:efflux transmembrane transporter activity"/>
    <property type="evidence" value="ECO:0007669"/>
    <property type="project" value="InterPro"/>
</dbReference>
<dbReference type="Pfam" id="PF02321">
    <property type="entry name" value="OEP"/>
    <property type="match status" value="2"/>
</dbReference>
<dbReference type="InterPro" id="IPR051906">
    <property type="entry name" value="TolC-like"/>
</dbReference>
<proteinExistence type="inferred from homology"/>
<keyword evidence="8" id="KW-0175">Coiled coil</keyword>
<dbReference type="OrthoDB" id="9811587at2"/>
<evidence type="ECO:0000256" key="4">
    <source>
        <dbReference type="ARBA" id="ARBA00022452"/>
    </source>
</evidence>
<keyword evidence="7" id="KW-0998">Cell outer membrane</keyword>
<gene>
    <name evidence="10" type="ORF">DVG78_13715</name>
</gene>
<keyword evidence="9" id="KW-0732">Signal</keyword>
<dbReference type="Proteomes" id="UP000253141">
    <property type="component" value="Unassembled WGS sequence"/>
</dbReference>
<evidence type="ECO:0000256" key="2">
    <source>
        <dbReference type="ARBA" id="ARBA00007613"/>
    </source>
</evidence>
<evidence type="ECO:0000256" key="8">
    <source>
        <dbReference type="SAM" id="Coils"/>
    </source>
</evidence>
<feature type="chain" id="PRO_5016827897" evidence="9">
    <location>
        <begin position="24"/>
        <end position="441"/>
    </location>
</feature>
<evidence type="ECO:0000256" key="6">
    <source>
        <dbReference type="ARBA" id="ARBA00023136"/>
    </source>
</evidence>
<sequence>MLQVSKIRFAVIGMLFFALNASAQKTLTLRECVELLTKNNLTYRESQLQAQSAGAQLQQTRSQQLPQIGFSAGQNLNFGRSIDRFTNAYIDQLYNTNGIGLGFQVPLFQGFQIQHQVQQGIALRDAALKNQEAILNQQIIRVLQAYVQVLATKALYDAAQQQVASSQQQVDRVEKQVAAGTVGQNTLYEIKAQLANDKFDEVTARNNEQLAKLTLFQLMNIQPEKDVLLEPIADAATALSVAPAADAIYEEALKLFPEVKSSELRLSSFASQIRAVKANSLPSLNLSGNFAAFYASSNSERSYFKQLDATRNGSLSLGLNIPIMGRWQVRPRVDVVKAQQELARNQVDGVKQLLRQSIELAVQQLDATTDRYAAAQSQVESLQANFSAAESRLNAGTINVFEYTLAKANLARAQANAIRSRYEYALQRQIIEFYRKGKWEF</sequence>
<dbReference type="SUPFAM" id="SSF56954">
    <property type="entry name" value="Outer membrane efflux proteins (OEP)"/>
    <property type="match status" value="1"/>
</dbReference>
<feature type="signal peptide" evidence="9">
    <location>
        <begin position="1"/>
        <end position="23"/>
    </location>
</feature>
<evidence type="ECO:0000313" key="11">
    <source>
        <dbReference type="Proteomes" id="UP000253141"/>
    </source>
</evidence>
<keyword evidence="4" id="KW-1134">Transmembrane beta strand</keyword>